<name>A0ABZ2YDH1_9BACT</name>
<reference evidence="1 2" key="1">
    <citation type="submission" date="2023-03" db="EMBL/GenBank/DDBJ databases">
        <title>Novel Species.</title>
        <authorList>
            <person name="Ma S."/>
        </authorList>
    </citation>
    <scope>NUCLEOTIDE SEQUENCE [LARGE SCALE GENOMIC DNA]</scope>
    <source>
        <strain evidence="1 2">B11</strain>
    </source>
</reference>
<sequence>MQKLEELERLLDDFNPEVRRSAFLKICDMEKRGEITFQPPLPIFNLHFHTFFSFNAYGYSPLHIIYKAKKERLEMAGSVDFDVLDAMPEFLWGGLSIGIRVASGIETRIYLPEFKEQELSSPNEPGVAYYMGNGFTRLPTPNSTAEKTLTRLREIAQNRNLKVIEKINAYLPEVAIDYEKDVLPLTPGGNPTERHIIKAYDSKAELVFPKLEERIEFWSQKLCAEPLKLKSLINNKPDFYDFLRTKLAKFGGVGYIEPDAGDFPTLKEVNSMIWELGAIPSFSWLDGTRDGEKDPDFLLDFCLEKNIESIFLVPDRNWNLEDPAERKTKVANLYAIVEAAKKRAMPIFVGTELNKYGQKFVDDFDSPYLKPLAPYFRESAMILWGHTVLEMTSQRGYSSDWAARHFSNRLHKNEFFARLGKSIPPDKKTIDQVGQMNTPELLQKFGSK</sequence>
<dbReference type="RefSeq" id="WP_369019200.1">
    <property type="nucleotide sequence ID" value="NZ_CP121689.1"/>
</dbReference>
<dbReference type="InterPro" id="IPR016195">
    <property type="entry name" value="Pol/histidinol_Pase-like"/>
</dbReference>
<proteinExistence type="predicted"/>
<accession>A0ABZ2YDH1</accession>
<dbReference type="Gene3D" id="3.20.20.140">
    <property type="entry name" value="Metal-dependent hydrolases"/>
    <property type="match status" value="1"/>
</dbReference>
<evidence type="ECO:0000313" key="2">
    <source>
        <dbReference type="Proteomes" id="UP001461341"/>
    </source>
</evidence>
<dbReference type="EMBL" id="CP121689">
    <property type="protein sequence ID" value="WZL77034.1"/>
    <property type="molecule type" value="Genomic_DNA"/>
</dbReference>
<dbReference type="SUPFAM" id="SSF89550">
    <property type="entry name" value="PHP domain-like"/>
    <property type="match status" value="1"/>
</dbReference>
<evidence type="ECO:0000313" key="1">
    <source>
        <dbReference type="EMBL" id="WZL77034.1"/>
    </source>
</evidence>
<dbReference type="Gene3D" id="1.10.150.650">
    <property type="match status" value="1"/>
</dbReference>
<dbReference type="Proteomes" id="UP001461341">
    <property type="component" value="Chromosome"/>
</dbReference>
<organism evidence="1 2">
    <name type="scientific">Thermatribacter velox</name>
    <dbReference type="NCBI Taxonomy" id="3039681"/>
    <lineage>
        <taxon>Bacteria</taxon>
        <taxon>Pseudomonadati</taxon>
        <taxon>Atribacterota</taxon>
        <taxon>Atribacteria</taxon>
        <taxon>Atribacterales</taxon>
        <taxon>Thermatribacteraceae</taxon>
        <taxon>Thermatribacter</taxon>
    </lineage>
</organism>
<keyword evidence="2" id="KW-1185">Reference proteome</keyword>
<gene>
    <name evidence="1" type="ORF">QBE54_04755</name>
</gene>
<protein>
    <submittedName>
        <fullName evidence="1">Uncharacterized protein</fullName>
    </submittedName>
</protein>